<evidence type="ECO:0000313" key="18">
    <source>
        <dbReference type="Proteomes" id="UP000054051"/>
    </source>
</evidence>
<evidence type="ECO:0000313" key="17">
    <source>
        <dbReference type="EMBL" id="CCD29404.1"/>
    </source>
</evidence>
<evidence type="ECO:0000259" key="16">
    <source>
        <dbReference type="PROSITE" id="PS00907"/>
    </source>
</evidence>
<comment type="catalytic activity">
    <reaction evidence="12 13">
        <text>uroporphyrinogen III + 4 H(+) = coproporphyrinogen III + 4 CO2</text>
        <dbReference type="Rhea" id="RHEA:19865"/>
        <dbReference type="ChEBI" id="CHEBI:15378"/>
        <dbReference type="ChEBI" id="CHEBI:16526"/>
        <dbReference type="ChEBI" id="CHEBI:57308"/>
        <dbReference type="ChEBI" id="CHEBI:57309"/>
        <dbReference type="EC" id="4.1.1.37"/>
    </reaction>
</comment>
<dbReference type="UniPathway" id="UPA00251">
    <property type="reaction ID" value="UER00321"/>
</dbReference>
<dbReference type="Gene3D" id="3.20.20.210">
    <property type="match status" value="1"/>
</dbReference>
<feature type="binding site" evidence="12">
    <location>
        <position position="157"/>
    </location>
    <ligand>
        <name>substrate</name>
    </ligand>
</feature>
<evidence type="ECO:0000256" key="10">
    <source>
        <dbReference type="ARBA" id="ARBA00023239"/>
    </source>
</evidence>
<feature type="site" description="Transition state stabilizer" evidence="12">
    <location>
        <position position="75"/>
    </location>
</feature>
<evidence type="ECO:0000256" key="2">
    <source>
        <dbReference type="ARBA" id="ARBA00004496"/>
    </source>
</evidence>
<comment type="subcellular location">
    <subcellularLocation>
        <location evidence="2 12">Cytoplasm</location>
    </subcellularLocation>
</comment>
<feature type="binding site" evidence="12">
    <location>
        <position position="330"/>
    </location>
    <ligand>
        <name>substrate</name>
    </ligand>
</feature>
<evidence type="ECO:0000256" key="9">
    <source>
        <dbReference type="ARBA" id="ARBA00022793"/>
    </source>
</evidence>
<keyword evidence="9 12" id="KW-0210">Decarboxylase</keyword>
<name>G2J9F7_9BURK</name>
<dbReference type="Proteomes" id="UP000054051">
    <property type="component" value="Unassembled WGS sequence"/>
</dbReference>
<protein>
    <recommendedName>
        <fullName evidence="7 12">Uroporphyrinogen decarboxylase</fullName>
        <shortName evidence="12">UPD</shortName>
        <shortName evidence="12">URO-D</shortName>
        <ecNumber evidence="6 12">4.1.1.37</ecNumber>
    </recommendedName>
</protein>
<evidence type="ECO:0000256" key="11">
    <source>
        <dbReference type="ARBA" id="ARBA00023244"/>
    </source>
</evidence>
<keyword evidence="8 12" id="KW-0963">Cytoplasm</keyword>
<evidence type="ECO:0000256" key="4">
    <source>
        <dbReference type="ARBA" id="ARBA00009935"/>
    </source>
</evidence>
<feature type="domain" description="Uroporphyrinogen decarboxylase (URO-D)" evidence="15">
    <location>
        <begin position="20"/>
        <end position="29"/>
    </location>
</feature>
<evidence type="ECO:0000259" key="15">
    <source>
        <dbReference type="PROSITE" id="PS00906"/>
    </source>
</evidence>
<dbReference type="GO" id="GO:0005829">
    <property type="term" value="C:cytosol"/>
    <property type="evidence" value="ECO:0007669"/>
    <property type="project" value="TreeGrafter"/>
</dbReference>
<dbReference type="PANTHER" id="PTHR21091:SF169">
    <property type="entry name" value="UROPORPHYRINOGEN DECARBOXYLASE"/>
    <property type="match status" value="1"/>
</dbReference>
<dbReference type="GO" id="GO:0004853">
    <property type="term" value="F:uroporphyrinogen decarboxylase activity"/>
    <property type="evidence" value="ECO:0007669"/>
    <property type="project" value="UniProtKB-UniRule"/>
</dbReference>
<feature type="domain" description="Uroporphyrinogen decarboxylase (URO-D)" evidence="16">
    <location>
        <begin position="145"/>
        <end position="161"/>
    </location>
</feature>
<keyword evidence="10 12" id="KW-0456">Lyase</keyword>
<evidence type="ECO:0000256" key="6">
    <source>
        <dbReference type="ARBA" id="ARBA00012288"/>
    </source>
</evidence>
<comment type="function">
    <text evidence="1 12">Catalyzes the decarboxylation of four acetate groups of uroporphyrinogen-III to yield coproporphyrinogen-III.</text>
</comment>
<evidence type="ECO:0000256" key="13">
    <source>
        <dbReference type="RuleBase" id="RU000554"/>
    </source>
</evidence>
<comment type="caution">
    <text evidence="17">The sequence shown here is derived from an EMBL/GenBank/DDBJ whole genome shotgun (WGS) entry which is preliminary data.</text>
</comment>
<comment type="caution">
    <text evidence="12">Lacks conserved residue(s) required for the propagation of feature annotation.</text>
</comment>
<evidence type="ECO:0000256" key="8">
    <source>
        <dbReference type="ARBA" id="ARBA00022490"/>
    </source>
</evidence>
<evidence type="ECO:0000256" key="3">
    <source>
        <dbReference type="ARBA" id="ARBA00004804"/>
    </source>
</evidence>
<dbReference type="NCBIfam" id="TIGR01464">
    <property type="entry name" value="hemE"/>
    <property type="match status" value="1"/>
</dbReference>
<gene>
    <name evidence="12 17" type="primary">hemE</name>
    <name evidence="17" type="ORF">CAGGBEG34_230045</name>
</gene>
<comment type="pathway">
    <text evidence="3 12 13">Porphyrin-containing compound metabolism; protoporphyrin-IX biosynthesis; coproporphyrinogen-III from 5-aminolevulinate: step 4/4.</text>
</comment>
<keyword evidence="18" id="KW-1185">Reference proteome</keyword>
<dbReference type="STRING" id="1070319.CAGGBEG34_230045"/>
<dbReference type="InterPro" id="IPR038071">
    <property type="entry name" value="UROD/MetE-like_sf"/>
</dbReference>
<dbReference type="RefSeq" id="WP_006682595.1">
    <property type="nucleotide sequence ID" value="NZ_CAFB01000040.1"/>
</dbReference>
<dbReference type="AlphaFoldDB" id="G2J9F7"/>
<accession>G2J9F7</accession>
<dbReference type="OrthoDB" id="9806656at2"/>
<proteinExistence type="inferred from homology"/>
<dbReference type="InterPro" id="IPR000257">
    <property type="entry name" value="Uroporphyrinogen_deCOase"/>
</dbReference>
<evidence type="ECO:0000256" key="1">
    <source>
        <dbReference type="ARBA" id="ARBA00002448"/>
    </source>
</evidence>
<dbReference type="InterPro" id="IPR006361">
    <property type="entry name" value="Uroporphyrinogen_deCO2ase_HemE"/>
</dbReference>
<dbReference type="SUPFAM" id="SSF51726">
    <property type="entry name" value="UROD/MetE-like"/>
    <property type="match status" value="1"/>
</dbReference>
<dbReference type="PROSITE" id="PS00907">
    <property type="entry name" value="UROD_2"/>
    <property type="match status" value="1"/>
</dbReference>
<organism evidence="17 18">
    <name type="scientific">Candidatus Glomeribacter gigasporarum BEG34</name>
    <dbReference type="NCBI Taxonomy" id="1070319"/>
    <lineage>
        <taxon>Bacteria</taxon>
        <taxon>Pseudomonadati</taxon>
        <taxon>Pseudomonadota</taxon>
        <taxon>Betaproteobacteria</taxon>
        <taxon>Burkholderiales</taxon>
        <taxon>Burkholderiaceae</taxon>
        <taxon>Candidatus Glomeribacter</taxon>
    </lineage>
</organism>
<dbReference type="HAMAP" id="MF_00218">
    <property type="entry name" value="URO_D"/>
    <property type="match status" value="1"/>
</dbReference>
<reference evidence="17 18" key="1">
    <citation type="submission" date="2011-08" db="EMBL/GenBank/DDBJ databases">
        <title>The genome of the obligate endobacterium of an arbuscular mycorrhizal fungus reveals an interphylum network of nutritional interactions.</title>
        <authorList>
            <person name="Ghignone S."/>
            <person name="Salvioli A."/>
            <person name="Anca I."/>
            <person name="Lumini E."/>
            <person name="Ortu G."/>
            <person name="Petiti L."/>
            <person name="Cruveiller S."/>
            <person name="Bianciotto V."/>
            <person name="Piffanelli P."/>
            <person name="Lanfranco L."/>
            <person name="Bonfante P."/>
        </authorList>
    </citation>
    <scope>NUCLEOTIDE SEQUENCE [LARGE SCALE GENOMIC DNA]</scope>
    <source>
        <strain evidence="17 18">BEG34</strain>
    </source>
</reference>
<feature type="binding site" evidence="12">
    <location>
        <begin position="25"/>
        <end position="29"/>
    </location>
    <ligand>
        <name>substrate</name>
    </ligand>
</feature>
<evidence type="ECO:0000256" key="14">
    <source>
        <dbReference type="RuleBase" id="RU004169"/>
    </source>
</evidence>
<dbReference type="eggNOG" id="COG0407">
    <property type="taxonomic scope" value="Bacteria"/>
</dbReference>
<evidence type="ECO:0000256" key="5">
    <source>
        <dbReference type="ARBA" id="ARBA00011738"/>
    </source>
</evidence>
<sequence>MLANDTFLRALAREPTDYTPVWIMRQAGRYLPEYNKTRARAGSFLALAQNPDDATEVTLQPLARFPLDAAILFSDILTIPDAMGLGLAFEAGRGPRLAHPVREEADIARLQAPSIDLALRYVTDAIRQIRYALRNANGIQRVPLIGFSGSPWTLACYMVEGGPCDDFRRIKSMLYARPDLIQRILDINTRAVVDYLNAQIGAGVNALMIFDTWGGALAHRAFQHFSLASIARVIAQLRQSRAAEQIPVIVFTKGGGLWLEALAASGADALGLDWTVDLASARQRAGKRVALQGNLDPAVLLAPPDIIRAEVRAALDAYGPYPGHIFNLGHGILPCTPPRHVAAMVEEVHAYSRALHQKASKKPDLCTFSRTGLTNQVQPSEAPG</sequence>
<dbReference type="Pfam" id="PF01208">
    <property type="entry name" value="URO-D"/>
    <property type="match status" value="1"/>
</dbReference>
<keyword evidence="11 12" id="KW-0627">Porphyrin biosynthesis</keyword>
<dbReference type="PROSITE" id="PS00906">
    <property type="entry name" value="UROD_1"/>
    <property type="match status" value="1"/>
</dbReference>
<feature type="binding site" evidence="12">
    <location>
        <position position="75"/>
    </location>
    <ligand>
        <name>substrate</name>
    </ligand>
</feature>
<feature type="binding site" evidence="12">
    <location>
        <position position="212"/>
    </location>
    <ligand>
        <name>substrate</name>
    </ligand>
</feature>
<dbReference type="PANTHER" id="PTHR21091">
    <property type="entry name" value="METHYLTETRAHYDROFOLATE:HOMOCYSTEINE METHYLTRANSFERASE RELATED"/>
    <property type="match status" value="1"/>
</dbReference>
<evidence type="ECO:0000256" key="12">
    <source>
        <dbReference type="HAMAP-Rule" id="MF_00218"/>
    </source>
</evidence>
<comment type="subunit">
    <text evidence="5 12">Homodimer.</text>
</comment>
<dbReference type="GO" id="GO:0019353">
    <property type="term" value="P:protoporphyrinogen IX biosynthetic process from glutamate"/>
    <property type="evidence" value="ECO:0007669"/>
    <property type="project" value="TreeGrafter"/>
</dbReference>
<dbReference type="CDD" id="cd00717">
    <property type="entry name" value="URO-D"/>
    <property type="match status" value="1"/>
</dbReference>
<comment type="similarity">
    <text evidence="4 12 14">Belongs to the uroporphyrinogen decarboxylase family.</text>
</comment>
<evidence type="ECO:0000256" key="7">
    <source>
        <dbReference type="ARBA" id="ARBA00014308"/>
    </source>
</evidence>
<dbReference type="FunFam" id="3.20.20.210:FF:000001">
    <property type="entry name" value="Uroporphyrinogen decarboxylase"/>
    <property type="match status" value="1"/>
</dbReference>
<dbReference type="EMBL" id="CAFB01000040">
    <property type="protein sequence ID" value="CCD29404.1"/>
    <property type="molecule type" value="Genomic_DNA"/>
</dbReference>
<dbReference type="EC" id="4.1.1.37" evidence="6 12"/>